<organism evidence="2 3">
    <name type="scientific">Riccia fluitans</name>
    <dbReference type="NCBI Taxonomy" id="41844"/>
    <lineage>
        <taxon>Eukaryota</taxon>
        <taxon>Viridiplantae</taxon>
        <taxon>Streptophyta</taxon>
        <taxon>Embryophyta</taxon>
        <taxon>Marchantiophyta</taxon>
        <taxon>Marchantiopsida</taxon>
        <taxon>Marchantiidae</taxon>
        <taxon>Marchantiales</taxon>
        <taxon>Ricciaceae</taxon>
        <taxon>Riccia</taxon>
    </lineage>
</organism>
<protein>
    <submittedName>
        <fullName evidence="2">Uncharacterized protein</fullName>
    </submittedName>
</protein>
<dbReference type="EMBL" id="JBHFFA010000002">
    <property type="protein sequence ID" value="KAL2644280.1"/>
    <property type="molecule type" value="Genomic_DNA"/>
</dbReference>
<keyword evidence="3" id="KW-1185">Reference proteome</keyword>
<evidence type="ECO:0000313" key="3">
    <source>
        <dbReference type="Proteomes" id="UP001605036"/>
    </source>
</evidence>
<sequence>MLCFVVVVELLLLTLPPTCSSSYRSTRFAVFLHPSFSNSFIACYLTSLLDISPWLVTLLLPGISVLGRVQFRFQIGQSLEGIKAELQKIGDAVVAVFKVRNRVQQQQPSGDSSVVTLMGVGLFSSVS</sequence>
<feature type="chain" id="PRO_5044762785" evidence="1">
    <location>
        <begin position="22"/>
        <end position="127"/>
    </location>
</feature>
<dbReference type="AlphaFoldDB" id="A0ABD1Z8Z4"/>
<evidence type="ECO:0000313" key="2">
    <source>
        <dbReference type="EMBL" id="KAL2644280.1"/>
    </source>
</evidence>
<comment type="caution">
    <text evidence="2">The sequence shown here is derived from an EMBL/GenBank/DDBJ whole genome shotgun (WGS) entry which is preliminary data.</text>
</comment>
<evidence type="ECO:0000256" key="1">
    <source>
        <dbReference type="SAM" id="SignalP"/>
    </source>
</evidence>
<gene>
    <name evidence="2" type="ORF">R1flu_011867</name>
</gene>
<dbReference type="Proteomes" id="UP001605036">
    <property type="component" value="Unassembled WGS sequence"/>
</dbReference>
<name>A0ABD1Z8Z4_9MARC</name>
<proteinExistence type="predicted"/>
<accession>A0ABD1Z8Z4</accession>
<feature type="signal peptide" evidence="1">
    <location>
        <begin position="1"/>
        <end position="21"/>
    </location>
</feature>
<keyword evidence="1" id="KW-0732">Signal</keyword>
<reference evidence="2 3" key="1">
    <citation type="submission" date="2024-09" db="EMBL/GenBank/DDBJ databases">
        <title>Chromosome-scale assembly of Riccia fluitans.</title>
        <authorList>
            <person name="Paukszto L."/>
            <person name="Sawicki J."/>
            <person name="Karawczyk K."/>
            <person name="Piernik-Szablinska J."/>
            <person name="Szczecinska M."/>
            <person name="Mazdziarz M."/>
        </authorList>
    </citation>
    <scope>NUCLEOTIDE SEQUENCE [LARGE SCALE GENOMIC DNA]</scope>
    <source>
        <strain evidence="2">Rf_01</strain>
        <tissue evidence="2">Aerial parts of the thallus</tissue>
    </source>
</reference>